<evidence type="ECO:0000313" key="1">
    <source>
        <dbReference type="EMBL" id="KDQ07970.1"/>
    </source>
</evidence>
<dbReference type="HOGENOM" id="CLU_2670761_0_0_1"/>
<dbReference type="AlphaFoldDB" id="A0A067LZZ0"/>
<protein>
    <submittedName>
        <fullName evidence="1">Uncharacterized protein</fullName>
    </submittedName>
</protein>
<accession>A0A067LZZ0</accession>
<dbReference type="EMBL" id="KL198097">
    <property type="protein sequence ID" value="KDQ07970.1"/>
    <property type="molecule type" value="Genomic_DNA"/>
</dbReference>
<dbReference type="Proteomes" id="UP000027195">
    <property type="component" value="Unassembled WGS sequence"/>
</dbReference>
<evidence type="ECO:0000313" key="2">
    <source>
        <dbReference type="Proteomes" id="UP000027195"/>
    </source>
</evidence>
<organism evidence="1 2">
    <name type="scientific">Botryobasidium botryosum (strain FD-172 SS1)</name>
    <dbReference type="NCBI Taxonomy" id="930990"/>
    <lineage>
        <taxon>Eukaryota</taxon>
        <taxon>Fungi</taxon>
        <taxon>Dikarya</taxon>
        <taxon>Basidiomycota</taxon>
        <taxon>Agaricomycotina</taxon>
        <taxon>Agaricomycetes</taxon>
        <taxon>Cantharellales</taxon>
        <taxon>Botryobasidiaceae</taxon>
        <taxon>Botryobasidium</taxon>
    </lineage>
</organism>
<keyword evidence="2" id="KW-1185">Reference proteome</keyword>
<dbReference type="InParanoid" id="A0A067LZZ0"/>
<reference evidence="2" key="1">
    <citation type="journal article" date="2014" name="Proc. Natl. Acad. Sci. U.S.A.">
        <title>Extensive sampling of basidiomycete genomes demonstrates inadequacy of the white-rot/brown-rot paradigm for wood decay fungi.</title>
        <authorList>
            <person name="Riley R."/>
            <person name="Salamov A.A."/>
            <person name="Brown D.W."/>
            <person name="Nagy L.G."/>
            <person name="Floudas D."/>
            <person name="Held B.W."/>
            <person name="Levasseur A."/>
            <person name="Lombard V."/>
            <person name="Morin E."/>
            <person name="Otillar R."/>
            <person name="Lindquist E.A."/>
            <person name="Sun H."/>
            <person name="LaButti K.M."/>
            <person name="Schmutz J."/>
            <person name="Jabbour D."/>
            <person name="Luo H."/>
            <person name="Baker S.E."/>
            <person name="Pisabarro A.G."/>
            <person name="Walton J.D."/>
            <person name="Blanchette R.A."/>
            <person name="Henrissat B."/>
            <person name="Martin F."/>
            <person name="Cullen D."/>
            <person name="Hibbett D.S."/>
            <person name="Grigoriev I.V."/>
        </authorList>
    </citation>
    <scope>NUCLEOTIDE SEQUENCE [LARGE SCALE GENOMIC DNA]</scope>
    <source>
        <strain evidence="2">FD-172 SS1</strain>
    </source>
</reference>
<sequence>MAVCSRVIAYIPQTLPCFRLYLVGRFGRLYCTAHRNAPSCGGSSFRWLHKICTWSTVLCCGGTLPIQKRTARQLA</sequence>
<gene>
    <name evidence="1" type="ORF">BOTBODRAFT_587291</name>
</gene>
<proteinExistence type="predicted"/>
<name>A0A067LZZ0_BOTB1</name>